<accession>A0ABN7XE42</accession>
<keyword evidence="2" id="KW-1185">Reference proteome</keyword>
<feature type="non-terminal residue" evidence="1">
    <location>
        <position position="52"/>
    </location>
</feature>
<organism evidence="1 2">
    <name type="scientific">Gigaspora margarita</name>
    <dbReference type="NCBI Taxonomy" id="4874"/>
    <lineage>
        <taxon>Eukaryota</taxon>
        <taxon>Fungi</taxon>
        <taxon>Fungi incertae sedis</taxon>
        <taxon>Mucoromycota</taxon>
        <taxon>Glomeromycotina</taxon>
        <taxon>Glomeromycetes</taxon>
        <taxon>Diversisporales</taxon>
        <taxon>Gigasporaceae</taxon>
        <taxon>Gigaspora</taxon>
    </lineage>
</organism>
<comment type="caution">
    <text evidence="1">The sequence shown here is derived from an EMBL/GenBank/DDBJ whole genome shotgun (WGS) entry which is preliminary data.</text>
</comment>
<sequence>HVSVGDLIDGKTAVREAISLCYIYTDRFDMYVEDTTRYRSTLDKLVDHQNIQ</sequence>
<reference evidence="1 2" key="1">
    <citation type="submission" date="2021-06" db="EMBL/GenBank/DDBJ databases">
        <authorList>
            <person name="Kallberg Y."/>
            <person name="Tangrot J."/>
            <person name="Rosling A."/>
        </authorList>
    </citation>
    <scope>NUCLEOTIDE SEQUENCE [LARGE SCALE GENOMIC DNA]</scope>
    <source>
        <strain evidence="1 2">120-4 pot B 10/14</strain>
    </source>
</reference>
<dbReference type="EMBL" id="CAJVQB010125158">
    <property type="protein sequence ID" value="CAG8853504.1"/>
    <property type="molecule type" value="Genomic_DNA"/>
</dbReference>
<evidence type="ECO:0000313" key="2">
    <source>
        <dbReference type="Proteomes" id="UP000789901"/>
    </source>
</evidence>
<protein>
    <submittedName>
        <fullName evidence="1">16309_t:CDS:1</fullName>
    </submittedName>
</protein>
<gene>
    <name evidence="1" type="ORF">GMARGA_LOCUS42325</name>
</gene>
<proteinExistence type="predicted"/>
<evidence type="ECO:0000313" key="1">
    <source>
        <dbReference type="EMBL" id="CAG8853504.1"/>
    </source>
</evidence>
<feature type="non-terminal residue" evidence="1">
    <location>
        <position position="1"/>
    </location>
</feature>
<dbReference type="Proteomes" id="UP000789901">
    <property type="component" value="Unassembled WGS sequence"/>
</dbReference>
<name>A0ABN7XE42_GIGMA</name>